<evidence type="ECO:0000256" key="1">
    <source>
        <dbReference type="SAM" id="MobiDB-lite"/>
    </source>
</evidence>
<name>A0AAD8H924_9APIA</name>
<accession>A0AAD8H924</accession>
<dbReference type="AlphaFoldDB" id="A0AAD8H924"/>
<organism evidence="2 3">
    <name type="scientific">Heracleum sosnowskyi</name>
    <dbReference type="NCBI Taxonomy" id="360622"/>
    <lineage>
        <taxon>Eukaryota</taxon>
        <taxon>Viridiplantae</taxon>
        <taxon>Streptophyta</taxon>
        <taxon>Embryophyta</taxon>
        <taxon>Tracheophyta</taxon>
        <taxon>Spermatophyta</taxon>
        <taxon>Magnoliopsida</taxon>
        <taxon>eudicotyledons</taxon>
        <taxon>Gunneridae</taxon>
        <taxon>Pentapetalae</taxon>
        <taxon>asterids</taxon>
        <taxon>campanulids</taxon>
        <taxon>Apiales</taxon>
        <taxon>Apiaceae</taxon>
        <taxon>Apioideae</taxon>
        <taxon>apioid superclade</taxon>
        <taxon>Tordylieae</taxon>
        <taxon>Tordyliinae</taxon>
        <taxon>Heracleum</taxon>
    </lineage>
</organism>
<dbReference type="Proteomes" id="UP001237642">
    <property type="component" value="Unassembled WGS sequence"/>
</dbReference>
<evidence type="ECO:0000313" key="3">
    <source>
        <dbReference type="Proteomes" id="UP001237642"/>
    </source>
</evidence>
<comment type="caution">
    <text evidence="2">The sequence shown here is derived from an EMBL/GenBank/DDBJ whole genome shotgun (WGS) entry which is preliminary data.</text>
</comment>
<reference evidence="2" key="2">
    <citation type="submission" date="2023-05" db="EMBL/GenBank/DDBJ databases">
        <authorList>
            <person name="Schelkunov M.I."/>
        </authorList>
    </citation>
    <scope>NUCLEOTIDE SEQUENCE</scope>
    <source>
        <strain evidence="2">Hsosn_3</strain>
        <tissue evidence="2">Leaf</tissue>
    </source>
</reference>
<gene>
    <name evidence="2" type="ORF">POM88_046314</name>
</gene>
<reference evidence="2" key="1">
    <citation type="submission" date="2023-02" db="EMBL/GenBank/DDBJ databases">
        <title>Genome of toxic invasive species Heracleum sosnowskyi carries increased number of genes despite the absence of recent whole-genome duplications.</title>
        <authorList>
            <person name="Schelkunov M."/>
            <person name="Shtratnikova V."/>
            <person name="Makarenko M."/>
            <person name="Klepikova A."/>
            <person name="Omelchenko D."/>
            <person name="Novikova G."/>
            <person name="Obukhova E."/>
            <person name="Bogdanov V."/>
            <person name="Penin A."/>
            <person name="Logacheva M."/>
        </authorList>
    </citation>
    <scope>NUCLEOTIDE SEQUENCE</scope>
    <source>
        <strain evidence="2">Hsosn_3</strain>
        <tissue evidence="2">Leaf</tissue>
    </source>
</reference>
<keyword evidence="3" id="KW-1185">Reference proteome</keyword>
<sequence>MLKECFCLENLVVNMEYGFLHTLGLLAPNFELFDNSINDFRRGSFGLVTCRINCDKKWVRISDVDFLRSKARETTCLGIVDGHPDKLCDQISDVVACWEIGFVYVQVGLDDDNIEQQCSTFTQGGHGLLTKKPEEIGAGDQSHSVRTLELMPLTVSYENDHGAMVTIRVQLSTWRQAYVGCRQRSWKAYRGEQSRPSGENGNKGNNGDYGNGNDSVAGIVGMDVIVVLTKSAAANDVGDPMDLATEAATRHD</sequence>
<protein>
    <submittedName>
        <fullName evidence="2">Uncharacterized protein</fullName>
    </submittedName>
</protein>
<feature type="region of interest" description="Disordered" evidence="1">
    <location>
        <begin position="189"/>
        <end position="210"/>
    </location>
</feature>
<proteinExistence type="predicted"/>
<feature type="compositionally biased region" description="Low complexity" evidence="1">
    <location>
        <begin position="198"/>
        <end position="210"/>
    </location>
</feature>
<evidence type="ECO:0000313" key="2">
    <source>
        <dbReference type="EMBL" id="KAK1361840.1"/>
    </source>
</evidence>
<dbReference type="EMBL" id="JAUIZM010000010">
    <property type="protein sequence ID" value="KAK1361840.1"/>
    <property type="molecule type" value="Genomic_DNA"/>
</dbReference>